<evidence type="ECO:0000256" key="2">
    <source>
        <dbReference type="ARBA" id="ARBA00022643"/>
    </source>
</evidence>
<dbReference type="Pfam" id="PF03358">
    <property type="entry name" value="FMN_red"/>
    <property type="match status" value="1"/>
</dbReference>
<dbReference type="SUPFAM" id="SSF52218">
    <property type="entry name" value="Flavoproteins"/>
    <property type="match status" value="1"/>
</dbReference>
<evidence type="ECO:0000259" key="3">
    <source>
        <dbReference type="Pfam" id="PF03358"/>
    </source>
</evidence>
<comment type="caution">
    <text evidence="4">The sequence shown here is derived from an EMBL/GenBank/DDBJ whole genome shotgun (WGS) entry which is preliminary data.</text>
</comment>
<dbReference type="PANTHER" id="PTHR30543">
    <property type="entry name" value="CHROMATE REDUCTASE"/>
    <property type="match status" value="1"/>
</dbReference>
<dbReference type="EC" id="1.-.-.-" evidence="4"/>
<keyword evidence="2" id="KW-0285">Flavoprotein</keyword>
<keyword evidence="2" id="KW-0288">FMN</keyword>
<feature type="domain" description="NADPH-dependent FMN reductase-like" evidence="3">
    <location>
        <begin position="4"/>
        <end position="150"/>
    </location>
</feature>
<protein>
    <submittedName>
        <fullName evidence="4">NADPH-dependent FMN reductase</fullName>
        <ecNumber evidence="4">1.-.-.-</ecNumber>
    </submittedName>
</protein>
<keyword evidence="5" id="KW-1185">Reference proteome</keyword>
<gene>
    <name evidence="4" type="ORF">V3390_02320</name>
</gene>
<dbReference type="Proteomes" id="UP001356170">
    <property type="component" value="Unassembled WGS sequence"/>
</dbReference>
<dbReference type="Gene3D" id="3.40.50.360">
    <property type="match status" value="1"/>
</dbReference>
<sequence length="181" mass="18908">MSKNVLAISGSLRKGSFNTRLAKAIAKQAPAGTKVTVATLDGIPLYNGDVEAADGIPAAVTALKEQILAADAIVLVTPEYNHGIPGVFKNAIDWLSRADKTAIFSGRKVGLVGIGMGGFGTMLSQTAWLQVLRYFGCEVFTGALVTIGGANEDTIAEDGTVNDERAAKSVANYVESFTAWV</sequence>
<dbReference type="InterPro" id="IPR029039">
    <property type="entry name" value="Flavoprotein-like_sf"/>
</dbReference>
<proteinExistence type="predicted"/>
<reference evidence="4 5" key="1">
    <citation type="submission" date="2024-01" db="EMBL/GenBank/DDBJ databases">
        <title>Novel species of the genus Luteimonas isolated from rivers.</title>
        <authorList>
            <person name="Lu H."/>
        </authorList>
    </citation>
    <scope>NUCLEOTIDE SEQUENCE [LARGE SCALE GENOMIC DNA]</scope>
    <source>
        <strain evidence="4 5">FXH3W</strain>
    </source>
</reference>
<evidence type="ECO:0000313" key="5">
    <source>
        <dbReference type="Proteomes" id="UP001356170"/>
    </source>
</evidence>
<keyword evidence="4" id="KW-0560">Oxidoreductase</keyword>
<evidence type="ECO:0000313" key="4">
    <source>
        <dbReference type="EMBL" id="MEF2155068.1"/>
    </source>
</evidence>
<dbReference type="RefSeq" id="WP_331703206.1">
    <property type="nucleotide sequence ID" value="NZ_JAZHBO010000001.1"/>
</dbReference>
<comment type="cofactor">
    <cofactor evidence="1">
        <name>FMN</name>
        <dbReference type="ChEBI" id="CHEBI:58210"/>
    </cofactor>
</comment>
<organism evidence="4 5">
    <name type="scientific">Aquilutibacter rugosus</name>
    <dbReference type="NCBI Taxonomy" id="3115820"/>
    <lineage>
        <taxon>Bacteria</taxon>
        <taxon>Pseudomonadati</taxon>
        <taxon>Pseudomonadota</taxon>
        <taxon>Gammaproteobacteria</taxon>
        <taxon>Lysobacterales</taxon>
        <taxon>Lysobacteraceae</taxon>
        <taxon>Aquilutibacter</taxon>
    </lineage>
</organism>
<dbReference type="EMBL" id="JAZHBO010000001">
    <property type="protein sequence ID" value="MEF2155068.1"/>
    <property type="molecule type" value="Genomic_DNA"/>
</dbReference>
<dbReference type="PANTHER" id="PTHR30543:SF21">
    <property type="entry name" value="NAD(P)H-DEPENDENT FMN REDUCTASE LOT6"/>
    <property type="match status" value="1"/>
</dbReference>
<accession>A0ABU7UXV6</accession>
<dbReference type="InterPro" id="IPR005025">
    <property type="entry name" value="FMN_Rdtase-like_dom"/>
</dbReference>
<evidence type="ECO:0000256" key="1">
    <source>
        <dbReference type="ARBA" id="ARBA00001917"/>
    </source>
</evidence>
<name>A0ABU7UXV6_9GAMM</name>
<dbReference type="GO" id="GO:0016491">
    <property type="term" value="F:oxidoreductase activity"/>
    <property type="evidence" value="ECO:0007669"/>
    <property type="project" value="UniProtKB-KW"/>
</dbReference>
<dbReference type="InterPro" id="IPR050712">
    <property type="entry name" value="NAD(P)H-dep_reductase"/>
</dbReference>